<dbReference type="AlphaFoldDB" id="A0A2J8U9F8"/>
<name>A0A2J8U9F8_PONAB</name>
<feature type="non-terminal residue" evidence="2">
    <location>
        <position position="40"/>
    </location>
</feature>
<proteinExistence type="predicted"/>
<comment type="caution">
    <text evidence="2">The sequence shown here is derived from an EMBL/GenBank/DDBJ whole genome shotgun (WGS) entry which is preliminary data.</text>
</comment>
<dbReference type="EMBL" id="NDHI03003467">
    <property type="protein sequence ID" value="PNJ41896.1"/>
    <property type="molecule type" value="Genomic_DNA"/>
</dbReference>
<feature type="transmembrane region" description="Helical" evidence="1">
    <location>
        <begin position="20"/>
        <end position="39"/>
    </location>
</feature>
<evidence type="ECO:0000313" key="2">
    <source>
        <dbReference type="EMBL" id="PNJ41896.1"/>
    </source>
</evidence>
<keyword evidence="1" id="KW-1133">Transmembrane helix</keyword>
<protein>
    <submittedName>
        <fullName evidence="2">FPR1 isoform 4</fullName>
    </submittedName>
</protein>
<reference evidence="2" key="1">
    <citation type="submission" date="2017-12" db="EMBL/GenBank/DDBJ databases">
        <title>High-resolution comparative analysis of great ape genomes.</title>
        <authorList>
            <person name="Pollen A."/>
            <person name="Hastie A."/>
            <person name="Hormozdiari F."/>
            <person name="Dougherty M."/>
            <person name="Liu R."/>
            <person name="Chaisson M."/>
            <person name="Hoppe E."/>
            <person name="Hill C."/>
            <person name="Pang A."/>
            <person name="Hillier L."/>
            <person name="Baker C."/>
            <person name="Armstrong J."/>
            <person name="Shendure J."/>
            <person name="Paten B."/>
            <person name="Wilson R."/>
            <person name="Chao H."/>
            <person name="Schneider V."/>
            <person name="Ventura M."/>
            <person name="Kronenberg Z."/>
            <person name="Murali S."/>
            <person name="Gordon D."/>
            <person name="Cantsilieris S."/>
            <person name="Munson K."/>
            <person name="Nelson B."/>
            <person name="Raja A."/>
            <person name="Underwood J."/>
            <person name="Diekhans M."/>
            <person name="Fiddes I."/>
            <person name="Haussler D."/>
            <person name="Eichler E."/>
        </authorList>
    </citation>
    <scope>NUCLEOTIDE SEQUENCE [LARGE SCALE GENOMIC DNA]</scope>
    <source>
        <strain evidence="2">Susie</strain>
    </source>
</reference>
<keyword evidence="1" id="KW-0472">Membrane</keyword>
<evidence type="ECO:0000256" key="1">
    <source>
        <dbReference type="SAM" id="Phobius"/>
    </source>
</evidence>
<organism evidence="2">
    <name type="scientific">Pongo abelii</name>
    <name type="common">Sumatran orangutan</name>
    <name type="synonym">Pongo pygmaeus abelii</name>
    <dbReference type="NCBI Taxonomy" id="9601"/>
    <lineage>
        <taxon>Eukaryota</taxon>
        <taxon>Metazoa</taxon>
        <taxon>Chordata</taxon>
        <taxon>Craniata</taxon>
        <taxon>Vertebrata</taxon>
        <taxon>Euteleostomi</taxon>
        <taxon>Mammalia</taxon>
        <taxon>Eutheria</taxon>
        <taxon>Euarchontoglires</taxon>
        <taxon>Primates</taxon>
        <taxon>Haplorrhini</taxon>
        <taxon>Catarrhini</taxon>
        <taxon>Hominidae</taxon>
        <taxon>Pongo</taxon>
    </lineage>
</organism>
<sequence length="40" mass="4197">METNSSLPTNISGGTPAVSAGYLFLDIITYLVYAVTFVLG</sequence>
<keyword evidence="1" id="KW-0812">Transmembrane</keyword>
<gene>
    <name evidence="2" type="ORF">CR201_G0029815</name>
</gene>
<accession>A0A2J8U9F8</accession>